<comment type="caution">
    <text evidence="1">The sequence shown here is derived from an EMBL/GenBank/DDBJ whole genome shotgun (WGS) entry which is preliminary data.</text>
</comment>
<reference evidence="1" key="1">
    <citation type="submission" date="2021-02" db="EMBL/GenBank/DDBJ databases">
        <authorList>
            <person name="Nowell W R."/>
        </authorList>
    </citation>
    <scope>NUCLEOTIDE SEQUENCE</scope>
</reference>
<sequence>MRLIVSMRNSIDPELAKVLRKILKPLSEKVRSLVNTDDSIPEIHHISVGGETTLASLDILDLFTSINRRNSMIILTKMLDDDDSWQEKFDSYPEKFIKKRMNKEIKLSSRKWDNSILQTDSSIVVLLPHVKSITDKLVSVKPDKNDSIHEQCEY</sequence>
<evidence type="ECO:0000313" key="2">
    <source>
        <dbReference type="EMBL" id="CAF3568972.1"/>
    </source>
</evidence>
<dbReference type="AlphaFoldDB" id="A0A8S2CXL6"/>
<protein>
    <submittedName>
        <fullName evidence="1">Uncharacterized protein</fullName>
    </submittedName>
</protein>
<name>A0A8S2CXL6_9BILA</name>
<accession>A0A8S2CXL6</accession>
<dbReference type="EMBL" id="CAJNOK010000983">
    <property type="protein sequence ID" value="CAF0786714.1"/>
    <property type="molecule type" value="Genomic_DNA"/>
</dbReference>
<dbReference type="Proteomes" id="UP000677228">
    <property type="component" value="Unassembled WGS sequence"/>
</dbReference>
<evidence type="ECO:0000313" key="1">
    <source>
        <dbReference type="EMBL" id="CAF0786714.1"/>
    </source>
</evidence>
<organism evidence="1 3">
    <name type="scientific">Didymodactylos carnosus</name>
    <dbReference type="NCBI Taxonomy" id="1234261"/>
    <lineage>
        <taxon>Eukaryota</taxon>
        <taxon>Metazoa</taxon>
        <taxon>Spiralia</taxon>
        <taxon>Gnathifera</taxon>
        <taxon>Rotifera</taxon>
        <taxon>Eurotatoria</taxon>
        <taxon>Bdelloidea</taxon>
        <taxon>Philodinida</taxon>
        <taxon>Philodinidae</taxon>
        <taxon>Didymodactylos</taxon>
    </lineage>
</organism>
<gene>
    <name evidence="1" type="ORF">OVA965_LOCUS3913</name>
    <name evidence="2" type="ORF">TMI583_LOCUS3911</name>
</gene>
<dbReference type="EMBL" id="CAJOBA010000983">
    <property type="protein sequence ID" value="CAF3568972.1"/>
    <property type="molecule type" value="Genomic_DNA"/>
</dbReference>
<evidence type="ECO:0000313" key="3">
    <source>
        <dbReference type="Proteomes" id="UP000677228"/>
    </source>
</evidence>
<proteinExistence type="predicted"/>
<dbReference type="Proteomes" id="UP000682733">
    <property type="component" value="Unassembled WGS sequence"/>
</dbReference>